<dbReference type="PROSITE" id="PS50075">
    <property type="entry name" value="CARRIER"/>
    <property type="match status" value="1"/>
</dbReference>
<evidence type="ECO:0000256" key="2">
    <source>
        <dbReference type="ARBA" id="ARBA00006432"/>
    </source>
</evidence>
<comment type="similarity">
    <text evidence="2">Belongs to the ATP-dependent AMP-binding enzyme family.</text>
</comment>
<evidence type="ECO:0000259" key="7">
    <source>
        <dbReference type="PROSITE" id="PS50075"/>
    </source>
</evidence>
<evidence type="ECO:0000256" key="5">
    <source>
        <dbReference type="ARBA" id="ARBA00023194"/>
    </source>
</evidence>
<comment type="caution">
    <text evidence="8">The sequence shown here is derived from an EMBL/GenBank/DDBJ whole genome shotgun (WGS) entry which is preliminary data.</text>
</comment>
<dbReference type="InterPro" id="IPR029058">
    <property type="entry name" value="AB_hydrolase_fold"/>
</dbReference>
<comment type="cofactor">
    <cofactor evidence="1">
        <name>pantetheine 4'-phosphate</name>
        <dbReference type="ChEBI" id="CHEBI:47942"/>
    </cofactor>
</comment>
<dbReference type="InterPro" id="IPR025110">
    <property type="entry name" value="AMP-bd_C"/>
</dbReference>
<dbReference type="InterPro" id="IPR001242">
    <property type="entry name" value="Condensation_dom"/>
</dbReference>
<dbReference type="EMBL" id="JBHUGF010000010">
    <property type="protein sequence ID" value="MFD1989975.1"/>
    <property type="molecule type" value="Genomic_DNA"/>
</dbReference>
<dbReference type="NCBIfam" id="TIGR01733">
    <property type="entry name" value="AA-adenyl-dom"/>
    <property type="match status" value="1"/>
</dbReference>
<proteinExistence type="inferred from homology"/>
<keyword evidence="5" id="KW-0045">Antibiotic biosynthesis</keyword>
<evidence type="ECO:0000256" key="4">
    <source>
        <dbReference type="ARBA" id="ARBA00022553"/>
    </source>
</evidence>
<dbReference type="InterPro" id="IPR020806">
    <property type="entry name" value="PKS_PP-bd"/>
</dbReference>
<dbReference type="InterPro" id="IPR023213">
    <property type="entry name" value="CAT-like_dom_sf"/>
</dbReference>
<dbReference type="InterPro" id="IPR001031">
    <property type="entry name" value="Thioesterase"/>
</dbReference>
<evidence type="ECO:0000256" key="1">
    <source>
        <dbReference type="ARBA" id="ARBA00001957"/>
    </source>
</evidence>
<evidence type="ECO:0000313" key="9">
    <source>
        <dbReference type="Proteomes" id="UP001597403"/>
    </source>
</evidence>
<dbReference type="SMART" id="SM00823">
    <property type="entry name" value="PKS_PP"/>
    <property type="match status" value="1"/>
</dbReference>
<evidence type="ECO:0000256" key="3">
    <source>
        <dbReference type="ARBA" id="ARBA00022450"/>
    </source>
</evidence>
<dbReference type="SUPFAM" id="SSF52777">
    <property type="entry name" value="CoA-dependent acyltransferases"/>
    <property type="match status" value="2"/>
</dbReference>
<dbReference type="InterPro" id="IPR042099">
    <property type="entry name" value="ANL_N_sf"/>
</dbReference>
<dbReference type="Gene3D" id="3.40.50.1820">
    <property type="entry name" value="alpha/beta hydrolase"/>
    <property type="match status" value="1"/>
</dbReference>
<organism evidence="8 9">
    <name type="scientific">Paenibacillus nicotianae</name>
    <dbReference type="NCBI Taxonomy" id="1526551"/>
    <lineage>
        <taxon>Bacteria</taxon>
        <taxon>Bacillati</taxon>
        <taxon>Bacillota</taxon>
        <taxon>Bacilli</taxon>
        <taxon>Bacillales</taxon>
        <taxon>Paenibacillaceae</taxon>
        <taxon>Paenibacillus</taxon>
    </lineage>
</organism>
<reference evidence="9" key="1">
    <citation type="journal article" date="2019" name="Int. J. Syst. Evol. Microbiol.">
        <title>The Global Catalogue of Microorganisms (GCM) 10K type strain sequencing project: providing services to taxonomists for standard genome sequencing and annotation.</title>
        <authorList>
            <consortium name="The Broad Institute Genomics Platform"/>
            <consortium name="The Broad Institute Genome Sequencing Center for Infectious Disease"/>
            <person name="Wu L."/>
            <person name="Ma J."/>
        </authorList>
    </citation>
    <scope>NUCLEOTIDE SEQUENCE [LARGE SCALE GENOMIC DNA]</scope>
    <source>
        <strain evidence="9">CGMCC 1.15067</strain>
    </source>
</reference>
<dbReference type="RefSeq" id="WP_204823691.1">
    <property type="nucleotide sequence ID" value="NZ_JBHUGF010000010.1"/>
</dbReference>
<dbReference type="SUPFAM" id="SSF56801">
    <property type="entry name" value="Acetyl-CoA synthetase-like"/>
    <property type="match status" value="1"/>
</dbReference>
<dbReference type="Gene3D" id="3.30.559.30">
    <property type="entry name" value="Nonribosomal peptide synthetase, condensation domain"/>
    <property type="match status" value="1"/>
</dbReference>
<dbReference type="Gene3D" id="1.10.1200.10">
    <property type="entry name" value="ACP-like"/>
    <property type="match status" value="1"/>
</dbReference>
<dbReference type="SUPFAM" id="SSF47336">
    <property type="entry name" value="ACP-like"/>
    <property type="match status" value="1"/>
</dbReference>
<dbReference type="Gene3D" id="3.30.559.10">
    <property type="entry name" value="Chloramphenicol acetyltransferase-like domain"/>
    <property type="match status" value="1"/>
</dbReference>
<keyword evidence="6" id="KW-0511">Multifunctional enzyme</keyword>
<dbReference type="Pfam" id="PF13193">
    <property type="entry name" value="AMP-binding_C"/>
    <property type="match status" value="1"/>
</dbReference>
<dbReference type="Gene3D" id="3.40.50.12780">
    <property type="entry name" value="N-terminal domain of ligase-like"/>
    <property type="match status" value="1"/>
</dbReference>
<dbReference type="SUPFAM" id="SSF53474">
    <property type="entry name" value="alpha/beta-Hydrolases"/>
    <property type="match status" value="1"/>
</dbReference>
<feature type="domain" description="Carrier" evidence="7">
    <location>
        <begin position="1045"/>
        <end position="1120"/>
    </location>
</feature>
<accession>A0ABW4USR3</accession>
<dbReference type="Pfam" id="PF00975">
    <property type="entry name" value="Thioesterase"/>
    <property type="match status" value="1"/>
</dbReference>
<dbReference type="InterPro" id="IPR036736">
    <property type="entry name" value="ACP-like_sf"/>
</dbReference>
<keyword evidence="4" id="KW-0597">Phosphoprotein</keyword>
<dbReference type="InterPro" id="IPR020845">
    <property type="entry name" value="AMP-binding_CS"/>
</dbReference>
<dbReference type="PROSITE" id="PS00455">
    <property type="entry name" value="AMP_BINDING"/>
    <property type="match status" value="1"/>
</dbReference>
<evidence type="ECO:0000256" key="6">
    <source>
        <dbReference type="ARBA" id="ARBA00023268"/>
    </source>
</evidence>
<dbReference type="Pfam" id="PF00550">
    <property type="entry name" value="PP-binding"/>
    <property type="match status" value="1"/>
</dbReference>
<gene>
    <name evidence="8" type="ORF">ACFSGI_08395</name>
</gene>
<dbReference type="Gene3D" id="3.30.300.30">
    <property type="match status" value="1"/>
</dbReference>
<dbReference type="InterPro" id="IPR020459">
    <property type="entry name" value="AMP-binding"/>
</dbReference>
<dbReference type="Pfam" id="PF00501">
    <property type="entry name" value="AMP-binding"/>
    <property type="match status" value="1"/>
</dbReference>
<dbReference type="CDD" id="cd19531">
    <property type="entry name" value="LCL_NRPS-like"/>
    <property type="match status" value="1"/>
</dbReference>
<protein>
    <submittedName>
        <fullName evidence="8">Non-ribosomal peptide synthetase</fullName>
    </submittedName>
</protein>
<dbReference type="PANTHER" id="PTHR45527:SF14">
    <property type="entry name" value="PLIPASTATIN SYNTHASE SUBUNIT B"/>
    <property type="match status" value="1"/>
</dbReference>
<keyword evidence="9" id="KW-1185">Reference proteome</keyword>
<evidence type="ECO:0000313" key="8">
    <source>
        <dbReference type="EMBL" id="MFD1989975.1"/>
    </source>
</evidence>
<dbReference type="Pfam" id="PF00668">
    <property type="entry name" value="Condensation"/>
    <property type="match status" value="1"/>
</dbReference>
<dbReference type="PANTHER" id="PTHR45527">
    <property type="entry name" value="NONRIBOSOMAL PEPTIDE SYNTHETASE"/>
    <property type="match status" value="1"/>
</dbReference>
<name>A0ABW4USR3_9BACL</name>
<dbReference type="PRINTS" id="PR00154">
    <property type="entry name" value="AMPBINDING"/>
</dbReference>
<dbReference type="Proteomes" id="UP001597403">
    <property type="component" value="Unassembled WGS sequence"/>
</dbReference>
<dbReference type="InterPro" id="IPR009081">
    <property type="entry name" value="PP-bd_ACP"/>
</dbReference>
<dbReference type="InterPro" id="IPR045851">
    <property type="entry name" value="AMP-bd_C_sf"/>
</dbReference>
<dbReference type="CDD" id="cd17643">
    <property type="entry name" value="A_NRPS_Cytc1-like"/>
    <property type="match status" value="1"/>
</dbReference>
<sequence>MRVLELLEKLREQNVKIWIEDDQLKYGKDLPSDLQYSFEEHKDKIWNLLKNTSQRNYTSNISNISPQNRNFPIPLSFAQQRLWFMEQLQPESSFYNIQDIRLIKGPLNLNALKKSLLEIIRRHEILRTTFEEKNGQPMQIISSQPNLMYSFLEWTSLPKEQQKVAIEQFIKKDFDQPFDFTTALFRTNVIQLDQEEHILILSMHHIISDGWSMGIFFAELNSIYSAFIHDLPSPLEDLNIQYADYSIWQREQLQEKNIEKEFDYWKKKLQDAPYLIELPSDLPRPAIQNYNGKSFEIRIPQREVEQLEKICTHNQATLFMGIFTLYNILLQRYTYQDDIIVGTVTANRSNVEIENLIGFFVNTLPIRTHFSKNMNFIDLLQQIRDSCLEAYTHQHIPFEMLVEHLNPKRDLSYTPFIQAICVLQNNTNDKNVLLLNDLQVETIEGDYDTVKFDLSLYVVREAEQLICYFGYNTELFTEQRIQQVAESFRYLFTDAIQSPFENIYKLSILSQENKNEWISKGQAKKHIQLYSTIHEKFEQQVRLYPKEIAVSYEQEKLTYEQLNMKANQLASCLIEHGVTRSSRVSICLDRSLEIMISIIAVLKTGAAYIPIDPYYPKERKHYILKDSDSEVLITESTWNKDFEKTNSLFILFLDEAREYLPYQSNHNPEILCDPSDLAYIIYTSGTTGQPKGVMIPHSNVVRLFDSTDRIFEFQSKDKWCLFHSFAFDFSVWEMWGALFYGGELIIIPYWISRSIDEFYHYIHAKQVTILNQTPSAFYQFIESDRILNLTLSLRVIVFGGEALELSKLNLWLEKYSDYHPILINMYGITETTVHVTYRQIKKSDLMNDSMIGQKIDDLELYILDEYLQPVPEGVIGEIHIGGAGLAIGYNHLPELTDEKFISHPFASQKNARLYRTGDLARFRKDDIEYIGRKDEQVKIRGYRIELEEIQKNINGYPDIHQALVVVRKNEAAESEILAYYVTLDHKIVHAEDLRNYLKKHLPAYMIPSWFIPVEQFSLTSNGKVDRKHLPHPTIINSFTNKQIVAPKNDLERKMLEIWKNILNISVISTEHNFFELGGHSFTSIQLIRQIEKVVGYSVAVSVIFQNPTISSLVEALENDIPQIQSSALIELRKSSNSNSVVFVHPIGGDIFCYAKLVQLIHTNQSIYGCKAPGLDNEEPVLSSIYKMAKRYKDDLNAIQKSPEIIVGWSMGGIVGFEIGMQLFEEFGKAPLLIMIDSWSENIMSELMSEQEIVQQFIMDFLKSINASKSLITKKIQSLSELYQLLQESKNEKNIIQMSQIETYFNIYKANLIALHQYNPQQKYPGQIVLLSASELQSNDDTHGWRIWSEKEIDVKTIVGDHYTILQPPGIHQIADHINKLIADIDSAESSDYV</sequence>
<dbReference type="InterPro" id="IPR010071">
    <property type="entry name" value="AA_adenyl_dom"/>
</dbReference>
<dbReference type="InterPro" id="IPR000873">
    <property type="entry name" value="AMP-dep_synth/lig_dom"/>
</dbReference>
<keyword evidence="3" id="KW-0596">Phosphopantetheine</keyword>